<sequence>MNRSSVIDLTDESPTSQPRSVPDEDVSVLNVRLVSPPYRTRRRRQRHPVVDVDAMPEAPAGQHIHEGIPPGPYTRRVRRAPVSHADRTRLMERLEMLASRYVARAHQHGSPPQTLLRPYAEAPAVTCGHAMTPPALPKRFDRTWTHPLAPSPGFSQSIIEPAIDVERVSSGVRDAVAPIPNTTPICARCQHALILNGVGEDRIWALPCGHVIDGRCVAQLSDAASGKRHVFTCPVPQCKQRCHPEPGHSHSCIEVYS</sequence>
<dbReference type="Proteomes" id="UP000269793">
    <property type="component" value="Chromosome III"/>
</dbReference>
<dbReference type="VEuPathDB" id="FungiDB:DNF11_1672"/>
<dbReference type="EMBL" id="CP033150">
    <property type="protein sequence ID" value="AYO42622.1"/>
    <property type="molecule type" value="Genomic_DNA"/>
</dbReference>
<evidence type="ECO:0000313" key="3">
    <source>
        <dbReference type="Proteomes" id="UP000269793"/>
    </source>
</evidence>
<proteinExistence type="predicted"/>
<dbReference type="OrthoDB" id="2507647at2759"/>
<organism evidence="2 3">
    <name type="scientific">Malassezia restricta (strain ATCC 96810 / NBRC 103918 / CBS 7877)</name>
    <name type="common">Seborrheic dermatitis infection agent</name>
    <dbReference type="NCBI Taxonomy" id="425264"/>
    <lineage>
        <taxon>Eukaryota</taxon>
        <taxon>Fungi</taxon>
        <taxon>Dikarya</taxon>
        <taxon>Basidiomycota</taxon>
        <taxon>Ustilaginomycotina</taxon>
        <taxon>Malasseziomycetes</taxon>
        <taxon>Malasseziales</taxon>
        <taxon>Malasseziaceae</taxon>
        <taxon>Malassezia</taxon>
    </lineage>
</organism>
<keyword evidence="3" id="KW-1185">Reference proteome</keyword>
<dbReference type="STRING" id="425264.A0A3G2S5Q5"/>
<dbReference type="AlphaFoldDB" id="A0A3G2S5Q5"/>
<feature type="compositionally biased region" description="Polar residues" evidence="1">
    <location>
        <begin position="1"/>
        <end position="19"/>
    </location>
</feature>
<protein>
    <recommendedName>
        <fullName evidence="4">RING-type domain-containing protein</fullName>
    </recommendedName>
</protein>
<evidence type="ECO:0000313" key="2">
    <source>
        <dbReference type="EMBL" id="AYO42622.1"/>
    </source>
</evidence>
<name>A0A3G2S5Q5_MALR7</name>
<evidence type="ECO:0000256" key="1">
    <source>
        <dbReference type="SAM" id="MobiDB-lite"/>
    </source>
</evidence>
<gene>
    <name evidence="2" type="ORF">DNF11_1672</name>
</gene>
<evidence type="ECO:0008006" key="4">
    <source>
        <dbReference type="Google" id="ProtNLM"/>
    </source>
</evidence>
<reference evidence="2 3" key="1">
    <citation type="submission" date="2018-10" db="EMBL/GenBank/DDBJ databases">
        <title>Complete genome sequence of Malassezia restricta CBS 7877.</title>
        <authorList>
            <person name="Morand S.C."/>
            <person name="Bertignac M."/>
            <person name="Iltis A."/>
            <person name="Kolder I."/>
            <person name="Pirovano W."/>
            <person name="Jourdain R."/>
            <person name="Clavaud C."/>
        </authorList>
    </citation>
    <scope>NUCLEOTIDE SEQUENCE [LARGE SCALE GENOMIC DNA]</scope>
    <source>
        <strain evidence="2 3">CBS 7877</strain>
    </source>
</reference>
<feature type="region of interest" description="Disordered" evidence="1">
    <location>
        <begin position="1"/>
        <end position="25"/>
    </location>
</feature>
<accession>A0A3G2S5Q5</accession>